<organism evidence="1 2">
    <name type="scientific">Fulvimonas soli</name>
    <dbReference type="NCBI Taxonomy" id="155197"/>
    <lineage>
        <taxon>Bacteria</taxon>
        <taxon>Pseudomonadati</taxon>
        <taxon>Pseudomonadota</taxon>
        <taxon>Gammaproteobacteria</taxon>
        <taxon>Lysobacterales</taxon>
        <taxon>Rhodanobacteraceae</taxon>
        <taxon>Fulvimonas</taxon>
    </lineage>
</organism>
<evidence type="ECO:0000313" key="1">
    <source>
        <dbReference type="EMBL" id="PWK85953.1"/>
    </source>
</evidence>
<dbReference type="EMBL" id="QGHC01000008">
    <property type="protein sequence ID" value="PWK85953.1"/>
    <property type="molecule type" value="Genomic_DNA"/>
</dbReference>
<sequence length="52" mass="5747">MSTSTYSPLTVASYQTDMEAWLKQLEGNTSALLTPQIDTDSVGGFNREVHRV</sequence>
<dbReference type="AlphaFoldDB" id="A0A316I0E8"/>
<proteinExistence type="predicted"/>
<reference evidence="1 2" key="1">
    <citation type="submission" date="2018-05" db="EMBL/GenBank/DDBJ databases">
        <title>Genomic Encyclopedia of Type Strains, Phase IV (KMG-IV): sequencing the most valuable type-strain genomes for metagenomic binning, comparative biology and taxonomic classification.</title>
        <authorList>
            <person name="Goeker M."/>
        </authorList>
    </citation>
    <scope>NUCLEOTIDE SEQUENCE [LARGE SCALE GENOMIC DNA]</scope>
    <source>
        <strain evidence="1 2">DSM 14263</strain>
    </source>
</reference>
<accession>A0A316I0E8</accession>
<evidence type="ECO:0000313" key="2">
    <source>
        <dbReference type="Proteomes" id="UP000245812"/>
    </source>
</evidence>
<keyword evidence="2" id="KW-1185">Reference proteome</keyword>
<gene>
    <name evidence="1" type="ORF">C7456_108249</name>
</gene>
<protein>
    <submittedName>
        <fullName evidence="1">Uncharacterized protein</fullName>
    </submittedName>
</protein>
<comment type="caution">
    <text evidence="1">The sequence shown here is derived from an EMBL/GenBank/DDBJ whole genome shotgun (WGS) entry which is preliminary data.</text>
</comment>
<name>A0A316I0E8_9GAMM</name>
<dbReference type="Proteomes" id="UP000245812">
    <property type="component" value="Unassembled WGS sequence"/>
</dbReference>